<evidence type="ECO:0000256" key="2">
    <source>
        <dbReference type="ARBA" id="ARBA00023125"/>
    </source>
</evidence>
<dbReference type="AlphaFoldDB" id="A0A1H1EM99"/>
<dbReference type="SUPFAM" id="SSF46689">
    <property type="entry name" value="Homeodomain-like"/>
    <property type="match status" value="1"/>
</dbReference>
<feature type="domain" description="HTH tetR-type" evidence="5">
    <location>
        <begin position="4"/>
        <end position="63"/>
    </location>
</feature>
<dbReference type="PROSITE" id="PS50977">
    <property type="entry name" value="HTH_TETR_2"/>
    <property type="match status" value="1"/>
</dbReference>
<sequence length="199" mass="22536">MSSERRREEIVRATLPLLVEQGPNITTRSIARAAEVAEGTIFRVFTDKNELLQACVSEAFRTDEACARIRSIPPEHDLADRLSRASSIVLDHFHRLGKLVHNLSDSEYDVHRHQKAEQHRTEGGPQFVRDLIDACAELVARDEHRFRKSPGDVARMLLGLLMSTRFETTTPEDEQSAIESRIDVLLNGVLAEPGQHEHR</sequence>
<dbReference type="PRINTS" id="PR00455">
    <property type="entry name" value="HTHTETR"/>
</dbReference>
<feature type="DNA-binding region" description="H-T-H motif" evidence="4">
    <location>
        <begin position="26"/>
        <end position="45"/>
    </location>
</feature>
<evidence type="ECO:0000259" key="5">
    <source>
        <dbReference type="PROSITE" id="PS50977"/>
    </source>
</evidence>
<dbReference type="PANTHER" id="PTHR30055:SF234">
    <property type="entry name" value="HTH-TYPE TRANSCRIPTIONAL REGULATOR BETI"/>
    <property type="match status" value="1"/>
</dbReference>
<dbReference type="STRING" id="995062.SAMN04489718_2604"/>
<organism evidence="6 7">
    <name type="scientific">Actinopolyspora saharensis</name>
    <dbReference type="NCBI Taxonomy" id="995062"/>
    <lineage>
        <taxon>Bacteria</taxon>
        <taxon>Bacillati</taxon>
        <taxon>Actinomycetota</taxon>
        <taxon>Actinomycetes</taxon>
        <taxon>Actinopolysporales</taxon>
        <taxon>Actinopolysporaceae</taxon>
        <taxon>Actinopolyspora</taxon>
    </lineage>
</organism>
<dbReference type="Gene3D" id="1.10.357.10">
    <property type="entry name" value="Tetracycline Repressor, domain 2"/>
    <property type="match status" value="1"/>
</dbReference>
<accession>A0A1H1EM99</accession>
<dbReference type="Pfam" id="PF00440">
    <property type="entry name" value="TetR_N"/>
    <property type="match status" value="1"/>
</dbReference>
<keyword evidence="3" id="KW-0804">Transcription</keyword>
<dbReference type="OrthoDB" id="3539650at2"/>
<evidence type="ECO:0000313" key="7">
    <source>
        <dbReference type="Proteomes" id="UP000199301"/>
    </source>
</evidence>
<dbReference type="InterPro" id="IPR050109">
    <property type="entry name" value="HTH-type_TetR-like_transc_reg"/>
</dbReference>
<dbReference type="InterPro" id="IPR001647">
    <property type="entry name" value="HTH_TetR"/>
</dbReference>
<evidence type="ECO:0000313" key="6">
    <source>
        <dbReference type="EMBL" id="SDQ89873.1"/>
    </source>
</evidence>
<proteinExistence type="predicted"/>
<keyword evidence="2 4" id="KW-0238">DNA-binding</keyword>
<dbReference type="Proteomes" id="UP000199301">
    <property type="component" value="Unassembled WGS sequence"/>
</dbReference>
<keyword evidence="1" id="KW-0805">Transcription regulation</keyword>
<evidence type="ECO:0000256" key="3">
    <source>
        <dbReference type="ARBA" id="ARBA00023163"/>
    </source>
</evidence>
<dbReference type="InterPro" id="IPR009057">
    <property type="entry name" value="Homeodomain-like_sf"/>
</dbReference>
<gene>
    <name evidence="6" type="ORF">SAMN04489718_2604</name>
</gene>
<dbReference type="PANTHER" id="PTHR30055">
    <property type="entry name" value="HTH-TYPE TRANSCRIPTIONAL REGULATOR RUTR"/>
    <property type="match status" value="1"/>
</dbReference>
<protein>
    <submittedName>
        <fullName evidence="6">DNA-binding transcriptional regulator, AcrR family</fullName>
    </submittedName>
</protein>
<evidence type="ECO:0000256" key="1">
    <source>
        <dbReference type="ARBA" id="ARBA00023015"/>
    </source>
</evidence>
<reference evidence="7" key="1">
    <citation type="submission" date="2016-10" db="EMBL/GenBank/DDBJ databases">
        <authorList>
            <person name="Varghese N."/>
            <person name="Submissions S."/>
        </authorList>
    </citation>
    <scope>NUCLEOTIDE SEQUENCE [LARGE SCALE GENOMIC DNA]</scope>
    <source>
        <strain evidence="7">DSM 45459</strain>
    </source>
</reference>
<keyword evidence="7" id="KW-1185">Reference proteome</keyword>
<dbReference type="GO" id="GO:0000976">
    <property type="term" value="F:transcription cis-regulatory region binding"/>
    <property type="evidence" value="ECO:0007669"/>
    <property type="project" value="TreeGrafter"/>
</dbReference>
<name>A0A1H1EM99_9ACTN</name>
<dbReference type="GO" id="GO:0003700">
    <property type="term" value="F:DNA-binding transcription factor activity"/>
    <property type="evidence" value="ECO:0007669"/>
    <property type="project" value="TreeGrafter"/>
</dbReference>
<dbReference type="EMBL" id="FNKO01000002">
    <property type="protein sequence ID" value="SDQ89873.1"/>
    <property type="molecule type" value="Genomic_DNA"/>
</dbReference>
<evidence type="ECO:0000256" key="4">
    <source>
        <dbReference type="PROSITE-ProRule" id="PRU00335"/>
    </source>
</evidence>